<accession>A0A835NPM0</accession>
<dbReference type="PROSITE" id="PS50803">
    <property type="entry name" value="OAR"/>
    <property type="match status" value="1"/>
</dbReference>
<dbReference type="GO" id="GO:0005634">
    <property type="term" value="C:nucleus"/>
    <property type="evidence" value="ECO:0007669"/>
    <property type="project" value="UniProtKB-SubCell"/>
</dbReference>
<evidence type="ECO:0000256" key="8">
    <source>
        <dbReference type="ARBA" id="ARBA00023159"/>
    </source>
</evidence>
<dbReference type="PROSITE" id="PS00027">
    <property type="entry name" value="HOMEOBOX_1"/>
    <property type="match status" value="1"/>
</dbReference>
<dbReference type="InterPro" id="IPR050649">
    <property type="entry name" value="Paired_Homeobox_TFs"/>
</dbReference>
<evidence type="ECO:0000256" key="3">
    <source>
        <dbReference type="ARBA" id="ARBA00022473"/>
    </source>
</evidence>
<dbReference type="SUPFAM" id="SSF46689">
    <property type="entry name" value="Homeodomain-like"/>
    <property type="match status" value="1"/>
</dbReference>
<dbReference type="FunFam" id="1.10.10.60:FF:000127">
    <property type="entry name" value="homeobox protein aristaless-like 4"/>
    <property type="match status" value="1"/>
</dbReference>
<dbReference type="EMBL" id="JADDUC010000078">
    <property type="protein sequence ID" value="KAG0119818.1"/>
    <property type="molecule type" value="Genomic_DNA"/>
</dbReference>
<evidence type="ECO:0000256" key="1">
    <source>
        <dbReference type="ARBA" id="ARBA00004123"/>
    </source>
</evidence>
<evidence type="ECO:0000256" key="7">
    <source>
        <dbReference type="ARBA" id="ARBA00023155"/>
    </source>
</evidence>
<protein>
    <recommendedName>
        <fullName evidence="12">Homeobox protein aristaless-like 4</fullName>
    </recommendedName>
</protein>
<dbReference type="PANTHER" id="PTHR24329:SF322">
    <property type="entry name" value="HOMEOBOX PROTEIN ARISTALESS-LIKE 4"/>
    <property type="match status" value="1"/>
</dbReference>
<keyword evidence="10 13" id="KW-0539">Nucleus</keyword>
<keyword evidence="8" id="KW-0010">Activator</keyword>
<evidence type="ECO:0000256" key="6">
    <source>
        <dbReference type="ARBA" id="ARBA00023125"/>
    </source>
</evidence>
<proteinExistence type="inferred from homology"/>
<dbReference type="PROSITE" id="PS50071">
    <property type="entry name" value="HOMEOBOX_2"/>
    <property type="match status" value="1"/>
</dbReference>
<dbReference type="InterPro" id="IPR009057">
    <property type="entry name" value="Homeodomain-like_sf"/>
</dbReference>
<feature type="DNA-binding region" description="Homeobox" evidence="13">
    <location>
        <begin position="244"/>
        <end position="303"/>
    </location>
</feature>
<evidence type="ECO:0000256" key="14">
    <source>
        <dbReference type="RuleBase" id="RU000682"/>
    </source>
</evidence>
<organism evidence="18">
    <name type="scientific">Lamprotornis superbus</name>
    <dbReference type="NCBI Taxonomy" id="245042"/>
    <lineage>
        <taxon>Eukaryota</taxon>
        <taxon>Metazoa</taxon>
        <taxon>Chordata</taxon>
        <taxon>Craniata</taxon>
        <taxon>Vertebrata</taxon>
        <taxon>Euteleostomi</taxon>
        <taxon>Archelosauria</taxon>
        <taxon>Archosauria</taxon>
        <taxon>Dinosauria</taxon>
        <taxon>Saurischia</taxon>
        <taxon>Theropoda</taxon>
        <taxon>Coelurosauria</taxon>
        <taxon>Aves</taxon>
        <taxon>Neognathae</taxon>
        <taxon>Neoaves</taxon>
        <taxon>Telluraves</taxon>
        <taxon>Australaves</taxon>
        <taxon>Passeriformes</taxon>
        <taxon>Sturnidae</taxon>
        <taxon>Lamprotornis</taxon>
    </lineage>
</organism>
<evidence type="ECO:0000313" key="20">
    <source>
        <dbReference type="Proteomes" id="UP000618051"/>
    </source>
</evidence>
<dbReference type="GO" id="GO:0001228">
    <property type="term" value="F:DNA-binding transcription activator activity, RNA polymerase II-specific"/>
    <property type="evidence" value="ECO:0007669"/>
    <property type="project" value="TreeGrafter"/>
</dbReference>
<name>A0A835NPM0_9PASS</name>
<evidence type="ECO:0000256" key="11">
    <source>
        <dbReference type="ARBA" id="ARBA00064179"/>
    </source>
</evidence>
<comment type="caution">
    <text evidence="18">The sequence shown here is derived from an EMBL/GenBank/DDBJ whole genome shotgun (WGS) entry which is preliminary data.</text>
</comment>
<comment type="subunit">
    <text evidence="11">Binds DNA.</text>
</comment>
<dbReference type="SMART" id="SM00389">
    <property type="entry name" value="HOX"/>
    <property type="match status" value="1"/>
</dbReference>
<keyword evidence="20" id="KW-1185">Reference proteome</keyword>
<keyword evidence="4" id="KW-0597">Phosphoprotein</keyword>
<feature type="region of interest" description="Disordered" evidence="15">
    <location>
        <begin position="71"/>
        <end position="111"/>
    </location>
</feature>
<dbReference type="InterPro" id="IPR017970">
    <property type="entry name" value="Homeobox_CS"/>
</dbReference>
<keyword evidence="7 13" id="KW-0371">Homeobox</keyword>
<dbReference type="Gene3D" id="1.10.10.60">
    <property type="entry name" value="Homeodomain-like"/>
    <property type="match status" value="1"/>
</dbReference>
<dbReference type="GO" id="GO:0048513">
    <property type="term" value="P:animal organ development"/>
    <property type="evidence" value="ECO:0007669"/>
    <property type="project" value="UniProtKB-ARBA"/>
</dbReference>
<reference evidence="18" key="1">
    <citation type="submission" date="2020-10" db="EMBL/GenBank/DDBJ databases">
        <title>Feather gene expression reveals the developmental basis of iridescence in African starlings.</title>
        <authorList>
            <person name="Rubenstein D.R."/>
        </authorList>
    </citation>
    <scope>NUCLEOTIDE SEQUENCE</scope>
    <source>
        <strain evidence="18">SS15</strain>
        <tissue evidence="18">Liver</tissue>
    </source>
</reference>
<sequence>MNADTCVSYCDPAAMDSYYNAASQDTEGSSPFRAFQASDKFSPTFLASKGQGFGDSSTKCRSRYSQQECQSLDGSVQAPGSAGSPASFNKYPPQQQPPHLYMQRGPCKTPPDSNIKLQESSGHNGALQVSCYGFAAATFRHCQGSGLSHPSWHPLQETPVGLQHCPHLMTRVQRSGETTCCSQICCKESSLGEPDLQPSSDPSAMDSSYLSVKEAGVKVPQDRASTDLPSPMDKTDSESNKGKKRRNRTTFTSYQLEELEKVFQKTHYPDVYAREQLAMRTDLTEARVQVWFQNRRAKWRKRERFGQMQQVRTHFSTAYELPLLTRAENYAQIQNPSWIGNNGAASPVPACVVPCESVPSCMSPHAHPHAAGGVSEFLGVSAPGSHVGQTHMGGLFGTAGMSPSLNGYELNSEPDRKTSSIAALRMKAKEHSAAISWAT</sequence>
<reference evidence="19" key="3">
    <citation type="submission" date="2022-01" db="EMBL/GenBank/DDBJ databases">
        <authorList>
            <person name="Rubenstein D.R."/>
        </authorList>
    </citation>
    <scope>NUCLEOTIDE SEQUENCE</scope>
    <source>
        <strain evidence="19">SS15</strain>
        <tissue evidence="19">Liver</tissue>
    </source>
</reference>
<evidence type="ECO:0000256" key="4">
    <source>
        <dbReference type="ARBA" id="ARBA00022553"/>
    </source>
</evidence>
<dbReference type="EMBL" id="JADDUC020000007">
    <property type="protein sequence ID" value="KAI1237952.1"/>
    <property type="molecule type" value="Genomic_DNA"/>
</dbReference>
<gene>
    <name evidence="19" type="ORF">IHE44_0014046</name>
    <name evidence="18" type="ORF">IHE44_013760</name>
</gene>
<reference evidence="19 20" key="2">
    <citation type="journal article" date="2021" name="J. Hered.">
        <title>Feather Gene Expression Elucidates the Developmental Basis of Plumage Iridescence in African Starlings.</title>
        <authorList>
            <person name="Rubenstein D.R."/>
            <person name="Corvelo A."/>
            <person name="MacManes M.D."/>
            <person name="Maia R."/>
            <person name="Narzisi G."/>
            <person name="Rousaki A."/>
            <person name="Vandenabeele P."/>
            <person name="Shawkey M.D."/>
            <person name="Solomon J."/>
        </authorList>
    </citation>
    <scope>NUCLEOTIDE SEQUENCE [LARGE SCALE GENOMIC DNA]</scope>
    <source>
        <strain evidence="19">SS15</strain>
    </source>
</reference>
<evidence type="ECO:0000313" key="19">
    <source>
        <dbReference type="EMBL" id="KAI1237952.1"/>
    </source>
</evidence>
<feature type="domain" description="Homeobox" evidence="16">
    <location>
        <begin position="242"/>
        <end position="302"/>
    </location>
</feature>
<dbReference type="CDD" id="cd00086">
    <property type="entry name" value="homeodomain"/>
    <property type="match status" value="1"/>
</dbReference>
<dbReference type="OrthoDB" id="6159439at2759"/>
<evidence type="ECO:0000256" key="2">
    <source>
        <dbReference type="ARBA" id="ARBA00005733"/>
    </source>
</evidence>
<dbReference type="InterPro" id="IPR003654">
    <property type="entry name" value="OAR_dom"/>
</dbReference>
<feature type="region of interest" description="Disordered" evidence="15">
    <location>
        <begin position="216"/>
        <end position="249"/>
    </location>
</feature>
<evidence type="ECO:0000313" key="18">
    <source>
        <dbReference type="EMBL" id="KAG0119818.1"/>
    </source>
</evidence>
<evidence type="ECO:0000256" key="10">
    <source>
        <dbReference type="ARBA" id="ARBA00023242"/>
    </source>
</evidence>
<evidence type="ECO:0000259" key="17">
    <source>
        <dbReference type="PROSITE" id="PS50803"/>
    </source>
</evidence>
<keyword evidence="5" id="KW-0805">Transcription regulation</keyword>
<evidence type="ECO:0000259" key="16">
    <source>
        <dbReference type="PROSITE" id="PS50071"/>
    </source>
</evidence>
<comment type="subcellular location">
    <subcellularLocation>
        <location evidence="1 13 14">Nucleus</location>
    </subcellularLocation>
</comment>
<keyword evidence="9" id="KW-0804">Transcription</keyword>
<evidence type="ECO:0000256" key="5">
    <source>
        <dbReference type="ARBA" id="ARBA00023015"/>
    </source>
</evidence>
<dbReference type="AlphaFoldDB" id="A0A835NPM0"/>
<dbReference type="Pfam" id="PF00046">
    <property type="entry name" value="Homeodomain"/>
    <property type="match status" value="1"/>
</dbReference>
<dbReference type="InterPro" id="IPR001356">
    <property type="entry name" value="HD"/>
</dbReference>
<dbReference type="Proteomes" id="UP000618051">
    <property type="component" value="Unassembled WGS sequence"/>
</dbReference>
<dbReference type="PANTHER" id="PTHR24329">
    <property type="entry name" value="HOMEOBOX PROTEIN ARISTALESS"/>
    <property type="match status" value="1"/>
</dbReference>
<evidence type="ECO:0000256" key="15">
    <source>
        <dbReference type="SAM" id="MobiDB-lite"/>
    </source>
</evidence>
<evidence type="ECO:0000256" key="13">
    <source>
        <dbReference type="PROSITE-ProRule" id="PRU00108"/>
    </source>
</evidence>
<dbReference type="GO" id="GO:0000977">
    <property type="term" value="F:RNA polymerase II transcription regulatory region sequence-specific DNA binding"/>
    <property type="evidence" value="ECO:0007669"/>
    <property type="project" value="TreeGrafter"/>
</dbReference>
<evidence type="ECO:0000256" key="12">
    <source>
        <dbReference type="ARBA" id="ARBA00074894"/>
    </source>
</evidence>
<keyword evidence="3" id="KW-0217">Developmental protein</keyword>
<dbReference type="Pfam" id="PF03826">
    <property type="entry name" value="OAR"/>
    <property type="match status" value="1"/>
</dbReference>
<keyword evidence="6 13" id="KW-0238">DNA-binding</keyword>
<comment type="similarity">
    <text evidence="2">Belongs to the paired homeobox family.</text>
</comment>
<feature type="domain" description="OAR" evidence="17">
    <location>
        <begin position="419"/>
        <end position="432"/>
    </location>
</feature>
<evidence type="ECO:0000256" key="9">
    <source>
        <dbReference type="ARBA" id="ARBA00023163"/>
    </source>
</evidence>